<dbReference type="EMBL" id="DVGZ01000109">
    <property type="protein sequence ID" value="HIR47953.1"/>
    <property type="molecule type" value="Genomic_DNA"/>
</dbReference>
<gene>
    <name evidence="3" type="ORF">IAB89_09940</name>
</gene>
<name>A0A9D1DFM7_9FIRM</name>
<reference evidence="3" key="1">
    <citation type="submission" date="2020-10" db="EMBL/GenBank/DDBJ databases">
        <authorList>
            <person name="Gilroy R."/>
        </authorList>
    </citation>
    <scope>NUCLEOTIDE SEQUENCE</scope>
    <source>
        <strain evidence="3">ChiSxjej1B13-7958</strain>
    </source>
</reference>
<evidence type="ECO:0000259" key="2">
    <source>
        <dbReference type="Pfam" id="PF25583"/>
    </source>
</evidence>
<feature type="domain" description="WCX" evidence="2">
    <location>
        <begin position="256"/>
        <end position="330"/>
    </location>
</feature>
<accession>A0A9D1DFM7</accession>
<sequence>MPRGKNQKLKLLVLLRFLRRESDEQHPVTMQQLLTELERAGISAERKSVYDDLETLRDFGYDIVKVGTPVRGYFLGEREFELAELKLLVDAVQSSRFLTGGKSRTLIGKMESMTSRWQAGALRRQVHVADRVKTMNESVYYNIDTIHAAISEEKCVSFLYFEWVVAFDKQEACRKQYRHGGERYCVSPWALMWDNQNYYLVAYDAKAKKIKHYRVDKMERLEVENRPRAGQESFAGVDLARYTQSVFGMYGGEVRYVELRFVNSLIGAVVDRFGKSLTVSRDGEDHFRVTVPAAVSPQFFGWLAGFGEKAQLLSPQDTAQEYKNWLSAALDAMP</sequence>
<feature type="domain" description="WYL" evidence="1">
    <location>
        <begin position="144"/>
        <end position="223"/>
    </location>
</feature>
<dbReference type="PROSITE" id="PS52050">
    <property type="entry name" value="WYL"/>
    <property type="match status" value="1"/>
</dbReference>
<reference evidence="3" key="2">
    <citation type="journal article" date="2021" name="PeerJ">
        <title>Extensive microbial diversity within the chicken gut microbiome revealed by metagenomics and culture.</title>
        <authorList>
            <person name="Gilroy R."/>
            <person name="Ravi A."/>
            <person name="Getino M."/>
            <person name="Pursley I."/>
            <person name="Horton D.L."/>
            <person name="Alikhan N.F."/>
            <person name="Baker D."/>
            <person name="Gharbi K."/>
            <person name="Hall N."/>
            <person name="Watson M."/>
            <person name="Adriaenssens E.M."/>
            <person name="Foster-Nyarko E."/>
            <person name="Jarju S."/>
            <person name="Secka A."/>
            <person name="Antonio M."/>
            <person name="Oren A."/>
            <person name="Chaudhuri R.R."/>
            <person name="La Ragione R."/>
            <person name="Hildebrand F."/>
            <person name="Pallen M.J."/>
        </authorList>
    </citation>
    <scope>NUCLEOTIDE SEQUENCE</scope>
    <source>
        <strain evidence="3">ChiSxjej1B13-7958</strain>
    </source>
</reference>
<dbReference type="InterPro" id="IPR051534">
    <property type="entry name" value="CBASS_pafABC_assoc_protein"/>
</dbReference>
<dbReference type="PANTHER" id="PTHR34580">
    <property type="match status" value="1"/>
</dbReference>
<dbReference type="InterPro" id="IPR026881">
    <property type="entry name" value="WYL_dom"/>
</dbReference>
<evidence type="ECO:0000313" key="3">
    <source>
        <dbReference type="EMBL" id="HIR47953.1"/>
    </source>
</evidence>
<dbReference type="Pfam" id="PF13280">
    <property type="entry name" value="WYL"/>
    <property type="match status" value="1"/>
</dbReference>
<evidence type="ECO:0000259" key="1">
    <source>
        <dbReference type="Pfam" id="PF13280"/>
    </source>
</evidence>
<organism evidence="3 4">
    <name type="scientific">Candidatus Caccousia avicola</name>
    <dbReference type="NCBI Taxonomy" id="2840721"/>
    <lineage>
        <taxon>Bacteria</taxon>
        <taxon>Bacillati</taxon>
        <taxon>Bacillota</taxon>
        <taxon>Clostridia</taxon>
        <taxon>Eubacteriales</taxon>
        <taxon>Oscillospiraceae</taxon>
        <taxon>Oscillospiraceae incertae sedis</taxon>
        <taxon>Candidatus Caccousia</taxon>
    </lineage>
</organism>
<dbReference type="InterPro" id="IPR036390">
    <property type="entry name" value="WH_DNA-bd_sf"/>
</dbReference>
<dbReference type="SUPFAM" id="SSF46785">
    <property type="entry name" value="Winged helix' DNA-binding domain"/>
    <property type="match status" value="1"/>
</dbReference>
<dbReference type="AlphaFoldDB" id="A0A9D1DFM7"/>
<dbReference type="InterPro" id="IPR057727">
    <property type="entry name" value="WCX_dom"/>
</dbReference>
<protein>
    <submittedName>
        <fullName evidence="3">WYL domain-containing protein</fullName>
    </submittedName>
</protein>
<dbReference type="Pfam" id="PF25583">
    <property type="entry name" value="WCX"/>
    <property type="match status" value="1"/>
</dbReference>
<proteinExistence type="predicted"/>
<comment type="caution">
    <text evidence="3">The sequence shown here is derived from an EMBL/GenBank/DDBJ whole genome shotgun (WGS) entry which is preliminary data.</text>
</comment>
<dbReference type="Proteomes" id="UP000824242">
    <property type="component" value="Unassembled WGS sequence"/>
</dbReference>
<evidence type="ECO:0000313" key="4">
    <source>
        <dbReference type="Proteomes" id="UP000824242"/>
    </source>
</evidence>
<dbReference type="PANTHER" id="PTHR34580:SF1">
    <property type="entry name" value="PROTEIN PAFC"/>
    <property type="match status" value="1"/>
</dbReference>